<name>A0A6G3ZR58_9BACL</name>
<sequence>MLWERTENGQATRYYWDGSQVIAEGNVVGGVATLKARYIRGQGLVAREDGQGKAYYLQNGHGDVVNLMDSTGKTKLNSYSYDIFGNIVSQTENLPQPFKYSGEMMDDKVGLQYLRARWYDPSMGRFIQEDSYMGQIDNPLSLNLYTYVGNNPLTRIDPTGHDWDYVWKSVKEFLTMALEYPGSPTGSVKNLAKGYITKRAAGEAAERAAKEATEDSALYMARQAAKETGEQADNWFQAFHSNTKNRVSDLASLEASYAKKGAHLLSKHSGKTNEFLYNRIKNSHSIPSSTSFMPGEAQKAVNSIVADEGNAKQIASWLANGKSATLDLSYVGNGVDPIGYGYVKGASSIDDVQFFYNAKITLKMDNNDSFFILTGELTK</sequence>
<dbReference type="PANTHER" id="PTHR32305">
    <property type="match status" value="1"/>
</dbReference>
<dbReference type="InterPro" id="IPR022385">
    <property type="entry name" value="Rhs_assc_core"/>
</dbReference>
<proteinExistence type="predicted"/>
<protein>
    <submittedName>
        <fullName evidence="2">RHS repeat-associated core domain-containing protein</fullName>
    </submittedName>
</protein>
<evidence type="ECO:0000259" key="1">
    <source>
        <dbReference type="Pfam" id="PF18431"/>
    </source>
</evidence>
<dbReference type="RefSeq" id="WP_163940398.1">
    <property type="nucleotide sequence ID" value="NZ_JAAIKC010000001.1"/>
</dbReference>
<evidence type="ECO:0000313" key="2">
    <source>
        <dbReference type="EMBL" id="NEW04693.1"/>
    </source>
</evidence>
<dbReference type="InterPro" id="IPR050708">
    <property type="entry name" value="T6SS_VgrG/RHS"/>
</dbReference>
<dbReference type="EMBL" id="JAAIKC010000001">
    <property type="protein sequence ID" value="NEW04693.1"/>
    <property type="molecule type" value="Genomic_DNA"/>
</dbReference>
<dbReference type="AlphaFoldDB" id="A0A6G3ZR58"/>
<dbReference type="Gene3D" id="2.180.10.10">
    <property type="entry name" value="RHS repeat-associated core"/>
    <property type="match status" value="1"/>
</dbReference>
<dbReference type="NCBIfam" id="TIGR03696">
    <property type="entry name" value="Rhs_assc_core"/>
    <property type="match status" value="1"/>
</dbReference>
<feature type="domain" description="Bacterial CdiA-CT RNAse A" evidence="1">
    <location>
        <begin position="262"/>
        <end position="375"/>
    </location>
</feature>
<dbReference type="InterPro" id="IPR041436">
    <property type="entry name" value="RNAse_A_bac"/>
</dbReference>
<gene>
    <name evidence="2" type="ORF">GK047_01495</name>
</gene>
<dbReference type="Pfam" id="PF18431">
    <property type="entry name" value="RNAse_A_bac"/>
    <property type="match status" value="1"/>
</dbReference>
<comment type="caution">
    <text evidence="2">The sequence shown here is derived from an EMBL/GenBank/DDBJ whole genome shotgun (WGS) entry which is preliminary data.</text>
</comment>
<reference evidence="2" key="1">
    <citation type="submission" date="2020-02" db="EMBL/GenBank/DDBJ databases">
        <authorList>
            <person name="Shen X.-R."/>
            <person name="Zhang Y.-X."/>
        </authorList>
    </citation>
    <scope>NUCLEOTIDE SEQUENCE</scope>
    <source>
        <strain evidence="2">SYP-B3998</strain>
    </source>
</reference>
<accession>A0A6G3ZR58</accession>
<organism evidence="2">
    <name type="scientific">Paenibacillus sp. SYP-B3998</name>
    <dbReference type="NCBI Taxonomy" id="2678564"/>
    <lineage>
        <taxon>Bacteria</taxon>
        <taxon>Bacillati</taxon>
        <taxon>Bacillota</taxon>
        <taxon>Bacilli</taxon>
        <taxon>Bacillales</taxon>
        <taxon>Paenibacillaceae</taxon>
        <taxon>Paenibacillus</taxon>
    </lineage>
</organism>
<dbReference type="PANTHER" id="PTHR32305:SF15">
    <property type="entry name" value="PROTEIN RHSA-RELATED"/>
    <property type="match status" value="1"/>
</dbReference>